<keyword evidence="6" id="KW-1185">Reference proteome</keyword>
<dbReference type="SUPFAM" id="SSF46785">
    <property type="entry name" value="Winged helix' DNA-binding domain"/>
    <property type="match status" value="1"/>
</dbReference>
<dbReference type="Pfam" id="PF03965">
    <property type="entry name" value="Penicillinase_R"/>
    <property type="match status" value="1"/>
</dbReference>
<accession>A0ABT1S125</accession>
<evidence type="ECO:0000256" key="3">
    <source>
        <dbReference type="ARBA" id="ARBA00023125"/>
    </source>
</evidence>
<keyword evidence="3" id="KW-0238">DNA-binding</keyword>
<dbReference type="InterPro" id="IPR005650">
    <property type="entry name" value="BlaI_family"/>
</dbReference>
<dbReference type="InterPro" id="IPR036388">
    <property type="entry name" value="WH-like_DNA-bd_sf"/>
</dbReference>
<keyword evidence="2" id="KW-0805">Transcription regulation</keyword>
<dbReference type="InterPro" id="IPR036390">
    <property type="entry name" value="WH_DNA-bd_sf"/>
</dbReference>
<evidence type="ECO:0000256" key="2">
    <source>
        <dbReference type="ARBA" id="ARBA00023015"/>
    </source>
</evidence>
<dbReference type="EMBL" id="JANFZH010000027">
    <property type="protein sequence ID" value="MCQ4840642.1"/>
    <property type="molecule type" value="Genomic_DNA"/>
</dbReference>
<proteinExistence type="inferred from homology"/>
<name>A0ABT1S125_9FIRM</name>
<comment type="similarity">
    <text evidence="1">Belongs to the BlaI transcriptional regulatory family.</text>
</comment>
<sequence length="131" mass="14955">MKRPYFKLTKSEMEIMDLLWKEKRPLCRSEIIALSPDRSWKAGSIHILLNSMLEKGAVQVAGFVQSTKNYARTFLPELTLEEYAVMQIQGTRGLDGCRLVGLTAALIGEIDDRETLERLEQAIQEKKQQLS</sequence>
<reference evidence="5 6" key="1">
    <citation type="submission" date="2022-06" db="EMBL/GenBank/DDBJ databases">
        <title>Isolation of gut microbiota from human fecal samples.</title>
        <authorList>
            <person name="Pamer E.G."/>
            <person name="Barat B."/>
            <person name="Waligurski E."/>
            <person name="Medina S."/>
            <person name="Paddock L."/>
            <person name="Mostad J."/>
        </authorList>
    </citation>
    <scope>NUCLEOTIDE SEQUENCE [LARGE SCALE GENOMIC DNA]</scope>
    <source>
        <strain evidence="5 6">DFI.9.73</strain>
    </source>
</reference>
<dbReference type="Gene3D" id="1.10.10.10">
    <property type="entry name" value="Winged helix-like DNA-binding domain superfamily/Winged helix DNA-binding domain"/>
    <property type="match status" value="1"/>
</dbReference>
<protein>
    <submittedName>
        <fullName evidence="5">BlaI/MecI/CopY family transcriptional regulator</fullName>
    </submittedName>
</protein>
<keyword evidence="4" id="KW-0804">Transcription</keyword>
<evidence type="ECO:0000313" key="6">
    <source>
        <dbReference type="Proteomes" id="UP001524473"/>
    </source>
</evidence>
<evidence type="ECO:0000313" key="5">
    <source>
        <dbReference type="EMBL" id="MCQ4840642.1"/>
    </source>
</evidence>
<evidence type="ECO:0000256" key="4">
    <source>
        <dbReference type="ARBA" id="ARBA00023163"/>
    </source>
</evidence>
<dbReference type="Proteomes" id="UP001524473">
    <property type="component" value="Unassembled WGS sequence"/>
</dbReference>
<organism evidence="5 6">
    <name type="scientific">Neglectibacter timonensis</name>
    <dbReference type="NCBI Taxonomy" id="1776382"/>
    <lineage>
        <taxon>Bacteria</taxon>
        <taxon>Bacillati</taxon>
        <taxon>Bacillota</taxon>
        <taxon>Clostridia</taxon>
        <taxon>Eubacteriales</taxon>
        <taxon>Oscillospiraceae</taxon>
        <taxon>Neglectibacter</taxon>
    </lineage>
</organism>
<evidence type="ECO:0000256" key="1">
    <source>
        <dbReference type="ARBA" id="ARBA00011046"/>
    </source>
</evidence>
<comment type="caution">
    <text evidence="5">The sequence shown here is derived from an EMBL/GenBank/DDBJ whole genome shotgun (WGS) entry which is preliminary data.</text>
</comment>
<dbReference type="GeneID" id="90531278"/>
<gene>
    <name evidence="5" type="ORF">NE695_12055</name>
</gene>
<dbReference type="RefSeq" id="WP_187127669.1">
    <property type="nucleotide sequence ID" value="NZ_CABKVV010000010.1"/>
</dbReference>